<proteinExistence type="predicted"/>
<dbReference type="EMBL" id="VXLC01000004">
    <property type="protein sequence ID" value="KAA8888066.1"/>
    <property type="molecule type" value="Genomic_DNA"/>
</dbReference>
<reference evidence="4 5" key="1">
    <citation type="submission" date="2019-09" db="EMBL/GenBank/DDBJ databases">
        <authorList>
            <person name="Wang X."/>
        </authorList>
    </citation>
    <scope>NUCLEOTIDE SEQUENCE [LARGE SCALE GENOMIC DNA]</scope>
    <source>
        <strain evidence="4 5">CICC 11023</strain>
    </source>
</reference>
<accession>A0A5N0EGH2</accession>
<dbReference type="InterPro" id="IPR037460">
    <property type="entry name" value="SEST-like"/>
</dbReference>
<dbReference type="PANTHER" id="PTHR37981:SF1">
    <property type="entry name" value="SGNH HYDROLASE-TYPE ESTERASE DOMAIN-CONTAINING PROTEIN"/>
    <property type="match status" value="1"/>
</dbReference>
<evidence type="ECO:0000259" key="3">
    <source>
        <dbReference type="Pfam" id="PF13472"/>
    </source>
</evidence>
<feature type="disulfide bond" evidence="2">
    <location>
        <begin position="192"/>
        <end position="241"/>
    </location>
</feature>
<evidence type="ECO:0000256" key="2">
    <source>
        <dbReference type="PIRSR" id="PIRSR637460-2"/>
    </source>
</evidence>
<feature type="active site" evidence="1">
    <location>
        <position position="262"/>
    </location>
</feature>
<evidence type="ECO:0000256" key="1">
    <source>
        <dbReference type="PIRSR" id="PIRSR637460-1"/>
    </source>
</evidence>
<protein>
    <submittedName>
        <fullName evidence="4">SGNH/GDSL hydrolase family protein</fullName>
    </submittedName>
</protein>
<dbReference type="OrthoDB" id="5503950at2"/>
<dbReference type="GO" id="GO:0016788">
    <property type="term" value="F:hydrolase activity, acting on ester bonds"/>
    <property type="evidence" value="ECO:0007669"/>
    <property type="project" value="InterPro"/>
</dbReference>
<dbReference type="GO" id="GO:0006629">
    <property type="term" value="P:lipid metabolic process"/>
    <property type="evidence" value="ECO:0007669"/>
    <property type="project" value="TreeGrafter"/>
</dbReference>
<organism evidence="4 5">
    <name type="scientific">Nocardia colli</name>
    <dbReference type="NCBI Taxonomy" id="2545717"/>
    <lineage>
        <taxon>Bacteria</taxon>
        <taxon>Bacillati</taxon>
        <taxon>Actinomycetota</taxon>
        <taxon>Actinomycetes</taxon>
        <taxon>Mycobacteriales</taxon>
        <taxon>Nocardiaceae</taxon>
        <taxon>Nocardia</taxon>
    </lineage>
</organism>
<feature type="disulfide bond" evidence="2">
    <location>
        <begin position="81"/>
        <end position="105"/>
    </location>
</feature>
<dbReference type="InterPro" id="IPR036514">
    <property type="entry name" value="SGNH_hydro_sf"/>
</dbReference>
<feature type="domain" description="SGNH hydrolase-type esterase" evidence="3">
    <location>
        <begin position="62"/>
        <end position="269"/>
    </location>
</feature>
<comment type="caution">
    <text evidence="4">The sequence shown here is derived from an EMBL/GenBank/DDBJ whole genome shotgun (WGS) entry which is preliminary data.</text>
</comment>
<keyword evidence="2" id="KW-1015">Disulfide bond</keyword>
<gene>
    <name evidence="4" type="ORF">F3087_13395</name>
</gene>
<evidence type="ECO:0000313" key="4">
    <source>
        <dbReference type="EMBL" id="KAA8888066.1"/>
    </source>
</evidence>
<feature type="active site" description="Nucleophile" evidence="1">
    <location>
        <position position="65"/>
    </location>
</feature>
<evidence type="ECO:0000313" key="5">
    <source>
        <dbReference type="Proteomes" id="UP000323876"/>
    </source>
</evidence>
<keyword evidence="4" id="KW-0378">Hydrolase</keyword>
<dbReference type="Pfam" id="PF13472">
    <property type="entry name" value="Lipase_GDSL_2"/>
    <property type="match status" value="1"/>
</dbReference>
<keyword evidence="5" id="KW-1185">Reference proteome</keyword>
<sequence length="283" mass="29346">MRSSDECVGAVWVCAAQVGDSTRRGGNLVVGWRVVRVVCALVVLAAGGSAAGAEAPGVYVSVGESSAAGPFIPDQVDPLGCFRSDHNYAHLTADALGVTLRDPACSGAKIANMYVAQPLPFGAPNIPQMDAVSADATIVSVDFGINDYADDGWTATALAPKLAALLDDIHARAPQAEVFVMGKIERVRAGGCFPAVPLLPSQADQIYTGVEAVNAVLAAQAAAHDATFVDVYPASIGHDACAPEDSRWAEGVFPNSPAQPLHANAIGHQYEAQMLIEAIRRNT</sequence>
<dbReference type="AlphaFoldDB" id="A0A5N0EGH2"/>
<dbReference type="InterPro" id="IPR013830">
    <property type="entry name" value="SGNH_hydro"/>
</dbReference>
<dbReference type="Gene3D" id="3.40.50.1110">
    <property type="entry name" value="SGNH hydrolase"/>
    <property type="match status" value="2"/>
</dbReference>
<name>A0A5N0EGH2_9NOCA</name>
<dbReference type="Proteomes" id="UP000323876">
    <property type="component" value="Unassembled WGS sequence"/>
</dbReference>
<dbReference type="SUPFAM" id="SSF52266">
    <property type="entry name" value="SGNH hydrolase"/>
    <property type="match status" value="1"/>
</dbReference>
<dbReference type="PANTHER" id="PTHR37981">
    <property type="entry name" value="LIPASE 2"/>
    <property type="match status" value="1"/>
</dbReference>